<dbReference type="PANTHER" id="PTHR44936">
    <property type="entry name" value="SENSOR PROTEIN CREC"/>
    <property type="match status" value="1"/>
</dbReference>
<feature type="transmembrane region" description="Helical" evidence="10">
    <location>
        <begin position="132"/>
        <end position="153"/>
    </location>
</feature>
<dbReference type="InterPro" id="IPR005467">
    <property type="entry name" value="His_kinase_dom"/>
</dbReference>
<evidence type="ECO:0000313" key="12">
    <source>
        <dbReference type="EMBL" id="MBE0359855.1"/>
    </source>
</evidence>
<dbReference type="PRINTS" id="PR00344">
    <property type="entry name" value="BCTRLSENSOR"/>
</dbReference>
<name>A0ABR9DZS9_9GAMM</name>
<evidence type="ECO:0000256" key="3">
    <source>
        <dbReference type="ARBA" id="ARBA00012438"/>
    </source>
</evidence>
<keyword evidence="7" id="KW-0547">Nucleotide-binding</keyword>
<keyword evidence="9" id="KW-0067">ATP-binding</keyword>
<evidence type="ECO:0000259" key="11">
    <source>
        <dbReference type="PROSITE" id="PS50109"/>
    </source>
</evidence>
<dbReference type="InterPro" id="IPR050980">
    <property type="entry name" value="2C_sensor_his_kinase"/>
</dbReference>
<gene>
    <name evidence="12" type="ORF">PALI_a1174</name>
</gene>
<dbReference type="Gene3D" id="3.30.565.10">
    <property type="entry name" value="Histidine kinase-like ATPase, C-terminal domain"/>
    <property type="match status" value="1"/>
</dbReference>
<dbReference type="RefSeq" id="WP_193155801.1">
    <property type="nucleotide sequence ID" value="NZ_AQGU01000025.1"/>
</dbReference>
<accession>A0ABR9DZS9</accession>
<dbReference type="InterPro" id="IPR004358">
    <property type="entry name" value="Sig_transdc_His_kin-like_C"/>
</dbReference>
<evidence type="ECO:0000256" key="2">
    <source>
        <dbReference type="ARBA" id="ARBA00004651"/>
    </source>
</evidence>
<dbReference type="EC" id="2.7.13.3" evidence="3"/>
<keyword evidence="4" id="KW-1003">Cell membrane</keyword>
<dbReference type="CDD" id="cd00082">
    <property type="entry name" value="HisKA"/>
    <property type="match status" value="1"/>
</dbReference>
<keyword evidence="10" id="KW-0812">Transmembrane</keyword>
<dbReference type="Pfam" id="PF02518">
    <property type="entry name" value="HATPase_c"/>
    <property type="match status" value="1"/>
</dbReference>
<evidence type="ECO:0000256" key="5">
    <source>
        <dbReference type="ARBA" id="ARBA00022553"/>
    </source>
</evidence>
<comment type="subcellular location">
    <subcellularLocation>
        <location evidence="2">Cell membrane</location>
        <topology evidence="2">Multi-pass membrane protein</topology>
    </subcellularLocation>
</comment>
<dbReference type="InterPro" id="IPR036097">
    <property type="entry name" value="HisK_dim/P_sf"/>
</dbReference>
<feature type="transmembrane region" description="Helical" evidence="10">
    <location>
        <begin position="6"/>
        <end position="24"/>
    </location>
</feature>
<evidence type="ECO:0000313" key="13">
    <source>
        <dbReference type="Proteomes" id="UP000648482"/>
    </source>
</evidence>
<dbReference type="SMART" id="SM00388">
    <property type="entry name" value="HisKA"/>
    <property type="match status" value="1"/>
</dbReference>
<organism evidence="12 13">
    <name type="scientific">Pseudoalteromonas aliena SW19</name>
    <dbReference type="NCBI Taxonomy" id="1314866"/>
    <lineage>
        <taxon>Bacteria</taxon>
        <taxon>Pseudomonadati</taxon>
        <taxon>Pseudomonadota</taxon>
        <taxon>Gammaproteobacteria</taxon>
        <taxon>Alteromonadales</taxon>
        <taxon>Pseudoalteromonadaceae</taxon>
        <taxon>Pseudoalteromonas</taxon>
    </lineage>
</organism>
<dbReference type="Proteomes" id="UP000648482">
    <property type="component" value="Unassembled WGS sequence"/>
</dbReference>
<dbReference type="EMBL" id="AQGU01000025">
    <property type="protein sequence ID" value="MBE0359855.1"/>
    <property type="molecule type" value="Genomic_DNA"/>
</dbReference>
<keyword evidence="6" id="KW-0808">Transferase</keyword>
<keyword evidence="13" id="KW-1185">Reference proteome</keyword>
<evidence type="ECO:0000256" key="6">
    <source>
        <dbReference type="ARBA" id="ARBA00022679"/>
    </source>
</evidence>
<evidence type="ECO:0000256" key="10">
    <source>
        <dbReference type="SAM" id="Phobius"/>
    </source>
</evidence>
<keyword evidence="10" id="KW-1133">Transmembrane helix</keyword>
<dbReference type="InterPro" id="IPR003661">
    <property type="entry name" value="HisK_dim/P_dom"/>
</dbReference>
<dbReference type="InterPro" id="IPR036890">
    <property type="entry name" value="HATPase_C_sf"/>
</dbReference>
<evidence type="ECO:0000256" key="1">
    <source>
        <dbReference type="ARBA" id="ARBA00000085"/>
    </source>
</evidence>
<protein>
    <recommendedName>
        <fullName evidence="3">histidine kinase</fullName>
        <ecNumber evidence="3">2.7.13.3</ecNumber>
    </recommendedName>
</protein>
<dbReference type="SMART" id="SM00387">
    <property type="entry name" value="HATPase_c"/>
    <property type="match status" value="1"/>
</dbReference>
<keyword evidence="10" id="KW-0472">Membrane</keyword>
<keyword evidence="5" id="KW-0597">Phosphoprotein</keyword>
<keyword evidence="8" id="KW-0418">Kinase</keyword>
<sequence length="423" mass="49218">MFSSLFFRIIVISILALALVLVLLDELYIEGIKHDEWNNTKGINQIVIIDIYKGQDKVKRLNYWSELFNYQFSLKSVDEILLSKAHYKELLSNGVYIEVLSGWTSDDVALYYYHIMCNCILKMEKKYPINGVWLTYIQLFFIILFFILAFFIFRYSNGHKNQVNQLTRIYDLYGRENFKVRTNTDVPEPYSTLAKTFNQMAERIEFLLQDQKILVHGVSHDIRTPIARLRFALDMTRGCNSISDYQEKLQDMDEDLDDLDGLVNEWLFYAELTGKTIIMKEERFDLQQKTIEIMDRISKIHPLIQLNSSTEKVIINGDIRLLNRAIENIIMNAFKFTKTTVRITLKNHGSEIFLGIEDDGMGVPMYLSTQIFQPFVKQYNNEQQTAGFGLGLAIAKNIFDKHHAKLSINTSKLGGAFFSISFK</sequence>
<evidence type="ECO:0000256" key="9">
    <source>
        <dbReference type="ARBA" id="ARBA00022840"/>
    </source>
</evidence>
<evidence type="ECO:0000256" key="7">
    <source>
        <dbReference type="ARBA" id="ARBA00022741"/>
    </source>
</evidence>
<dbReference type="Gene3D" id="1.10.287.130">
    <property type="match status" value="1"/>
</dbReference>
<dbReference type="SUPFAM" id="SSF55874">
    <property type="entry name" value="ATPase domain of HSP90 chaperone/DNA topoisomerase II/histidine kinase"/>
    <property type="match status" value="1"/>
</dbReference>
<evidence type="ECO:0000256" key="4">
    <source>
        <dbReference type="ARBA" id="ARBA00022475"/>
    </source>
</evidence>
<dbReference type="InterPro" id="IPR003594">
    <property type="entry name" value="HATPase_dom"/>
</dbReference>
<dbReference type="SUPFAM" id="SSF47384">
    <property type="entry name" value="Homodimeric domain of signal transducing histidine kinase"/>
    <property type="match status" value="1"/>
</dbReference>
<dbReference type="PANTHER" id="PTHR44936:SF10">
    <property type="entry name" value="SENSOR PROTEIN RSTB"/>
    <property type="match status" value="1"/>
</dbReference>
<dbReference type="PROSITE" id="PS50109">
    <property type="entry name" value="HIS_KIN"/>
    <property type="match status" value="1"/>
</dbReference>
<comment type="catalytic activity">
    <reaction evidence="1">
        <text>ATP + protein L-histidine = ADP + protein N-phospho-L-histidine.</text>
        <dbReference type="EC" id="2.7.13.3"/>
    </reaction>
</comment>
<comment type="caution">
    <text evidence="12">The sequence shown here is derived from an EMBL/GenBank/DDBJ whole genome shotgun (WGS) entry which is preliminary data.</text>
</comment>
<proteinExistence type="predicted"/>
<reference evidence="12 13" key="1">
    <citation type="submission" date="2015-06" db="EMBL/GenBank/DDBJ databases">
        <title>Genome sequence of Pseudoalteromonas aliena.</title>
        <authorList>
            <person name="Xie B.-B."/>
            <person name="Rong J.-C."/>
            <person name="Qin Q.-L."/>
            <person name="Zhang Y.-Z."/>
        </authorList>
    </citation>
    <scope>NUCLEOTIDE SEQUENCE [LARGE SCALE GENOMIC DNA]</scope>
    <source>
        <strain evidence="12 13">SW19</strain>
    </source>
</reference>
<evidence type="ECO:0000256" key="8">
    <source>
        <dbReference type="ARBA" id="ARBA00022777"/>
    </source>
</evidence>
<feature type="domain" description="Histidine kinase" evidence="11">
    <location>
        <begin position="217"/>
        <end position="423"/>
    </location>
</feature>
<dbReference type="Pfam" id="PF00512">
    <property type="entry name" value="HisKA"/>
    <property type="match status" value="1"/>
</dbReference>